<dbReference type="EMBL" id="CP002772">
    <property type="protein sequence ID" value="AEG19386.1"/>
    <property type="molecule type" value="Genomic_DNA"/>
</dbReference>
<evidence type="ECO:0000256" key="4">
    <source>
        <dbReference type="ARBA" id="ARBA00025742"/>
    </source>
</evidence>
<dbReference type="PANTHER" id="PTHR42988">
    <property type="entry name" value="PHOSPHOHYDROLASE"/>
    <property type="match status" value="1"/>
</dbReference>
<dbReference type="Gene3D" id="3.60.21.10">
    <property type="match status" value="1"/>
</dbReference>
<protein>
    <submittedName>
        <fullName evidence="6">Metallophosphoesterase</fullName>
    </submittedName>
</protein>
<proteinExistence type="inferred from homology"/>
<dbReference type="CDD" id="cd07400">
    <property type="entry name" value="MPP_1"/>
    <property type="match status" value="1"/>
</dbReference>
<evidence type="ECO:0000256" key="2">
    <source>
        <dbReference type="ARBA" id="ARBA00022801"/>
    </source>
</evidence>
<dbReference type="GO" id="GO:0046872">
    <property type="term" value="F:metal ion binding"/>
    <property type="evidence" value="ECO:0007669"/>
    <property type="project" value="UniProtKB-KW"/>
</dbReference>
<dbReference type="Pfam" id="PF00149">
    <property type="entry name" value="Metallophos"/>
    <property type="match status" value="1"/>
</dbReference>
<name>F6D6F3_METPW</name>
<evidence type="ECO:0000259" key="5">
    <source>
        <dbReference type="Pfam" id="PF00149"/>
    </source>
</evidence>
<dbReference type="InterPro" id="IPR050884">
    <property type="entry name" value="CNP_phosphodiesterase-III"/>
</dbReference>
<reference evidence="6 7" key="1">
    <citation type="journal article" date="2014" name="Int. J. Syst. Evol. Microbiol.">
        <title>Methanobacterium paludis sp. nov. and a novel strain of Methanobacterium lacus isolated from northern peatlands.</title>
        <authorList>
            <person name="Cadillo-Quiroz H."/>
            <person name="Brauer S.L."/>
            <person name="Goodson N."/>
            <person name="Yavitt J.B."/>
            <person name="Zinder S.H."/>
        </authorList>
    </citation>
    <scope>NUCLEOTIDE SEQUENCE [LARGE SCALE GENOMIC DNA]</scope>
    <source>
        <strain evidence="7">DSM 25820 / JCM 18151 / SWAN1</strain>
    </source>
</reference>
<dbReference type="STRING" id="868131.MSWAN_2382"/>
<evidence type="ECO:0000256" key="3">
    <source>
        <dbReference type="ARBA" id="ARBA00023004"/>
    </source>
</evidence>
<dbReference type="HOGENOM" id="CLU_063034_1_0_2"/>
<dbReference type="InterPro" id="IPR029052">
    <property type="entry name" value="Metallo-depent_PP-like"/>
</dbReference>
<keyword evidence="3" id="KW-0408">Iron</keyword>
<evidence type="ECO:0000256" key="1">
    <source>
        <dbReference type="ARBA" id="ARBA00022723"/>
    </source>
</evidence>
<dbReference type="KEGG" id="mew:MSWAN_2382"/>
<sequence length="272" mass="30352">MKRNIIHISDVHFGDPTHSDELVYNLTSQIEEENPDMVIFAGDLTYGGFISEYNNAKNFIEELKSITETHVVPGNHDARNVGLEHFKNLIGDTHFVKIDKKCKLAIIGLDSSRPDIDDGNIGSFQLEWLKAELDKIPKNFGKMVIFHHHLIPIPQSGRERNILLDSGDIIQLLIDEGVNIVLGGHKHVPNVVTLEGIAVINSGTATTRRLRGTGHPCYSQLILNDVDMEANLIFTESGIKKNVANYSFVETDSGVKIHSYNHEAAFRIKPVI</sequence>
<keyword evidence="1" id="KW-0479">Metal-binding</keyword>
<dbReference type="eggNOG" id="arCOG01153">
    <property type="taxonomic scope" value="Archaea"/>
</dbReference>
<evidence type="ECO:0000313" key="7">
    <source>
        <dbReference type="Proteomes" id="UP000009231"/>
    </source>
</evidence>
<dbReference type="OrthoDB" id="7513at2157"/>
<accession>F6D6F3</accession>
<keyword evidence="2" id="KW-0378">Hydrolase</keyword>
<organism evidence="6 7">
    <name type="scientific">Methanobacterium paludis (strain DSM 25820 / JCM 18151 / SWAN1)</name>
    <dbReference type="NCBI Taxonomy" id="868131"/>
    <lineage>
        <taxon>Archaea</taxon>
        <taxon>Methanobacteriati</taxon>
        <taxon>Methanobacteriota</taxon>
        <taxon>Methanomada group</taxon>
        <taxon>Methanobacteria</taxon>
        <taxon>Methanobacteriales</taxon>
        <taxon>Methanobacteriaceae</taxon>
        <taxon>Methanobacterium</taxon>
    </lineage>
</organism>
<dbReference type="AlphaFoldDB" id="F6D6F3"/>
<dbReference type="GeneID" id="10669912"/>
<dbReference type="Proteomes" id="UP000009231">
    <property type="component" value="Chromosome"/>
</dbReference>
<dbReference type="PANTHER" id="PTHR42988:SF2">
    <property type="entry name" value="CYCLIC NUCLEOTIDE PHOSPHODIESTERASE CBUA0032-RELATED"/>
    <property type="match status" value="1"/>
</dbReference>
<dbReference type="GO" id="GO:0016787">
    <property type="term" value="F:hydrolase activity"/>
    <property type="evidence" value="ECO:0007669"/>
    <property type="project" value="UniProtKB-KW"/>
</dbReference>
<gene>
    <name evidence="6" type="ordered locus">MSWAN_2382</name>
</gene>
<comment type="similarity">
    <text evidence="4">Belongs to the cyclic nucleotide phosphodiesterase class-III family.</text>
</comment>
<evidence type="ECO:0000313" key="6">
    <source>
        <dbReference type="EMBL" id="AEG19386.1"/>
    </source>
</evidence>
<dbReference type="RefSeq" id="WP_013826885.1">
    <property type="nucleotide sequence ID" value="NC_015574.1"/>
</dbReference>
<dbReference type="SUPFAM" id="SSF56300">
    <property type="entry name" value="Metallo-dependent phosphatases"/>
    <property type="match status" value="1"/>
</dbReference>
<keyword evidence="7" id="KW-1185">Reference proteome</keyword>
<feature type="domain" description="Calcineurin-like phosphoesterase" evidence="5">
    <location>
        <begin position="4"/>
        <end position="189"/>
    </location>
</feature>
<dbReference type="InterPro" id="IPR004843">
    <property type="entry name" value="Calcineurin-like_PHP"/>
</dbReference>